<dbReference type="AlphaFoldDB" id="A0A3A8I9B2"/>
<evidence type="ECO:0000313" key="3">
    <source>
        <dbReference type="EMBL" id="RKG74293.1"/>
    </source>
</evidence>
<feature type="transmembrane region" description="Helical" evidence="2">
    <location>
        <begin position="37"/>
        <end position="54"/>
    </location>
</feature>
<keyword evidence="2" id="KW-1133">Transmembrane helix</keyword>
<accession>A0A3A8I9B2</accession>
<name>A0A3A8I9B2_9BACT</name>
<keyword evidence="4" id="KW-1185">Reference proteome</keyword>
<dbReference type="Proteomes" id="UP000268094">
    <property type="component" value="Unassembled WGS sequence"/>
</dbReference>
<keyword evidence="2" id="KW-0472">Membrane</keyword>
<evidence type="ECO:0000313" key="4">
    <source>
        <dbReference type="Proteomes" id="UP000268094"/>
    </source>
</evidence>
<evidence type="ECO:0000256" key="2">
    <source>
        <dbReference type="SAM" id="Phobius"/>
    </source>
</evidence>
<gene>
    <name evidence="3" type="ORF">D7V88_35115</name>
</gene>
<reference evidence="4" key="1">
    <citation type="submission" date="2018-09" db="EMBL/GenBank/DDBJ databases">
        <authorList>
            <person name="Livingstone P.G."/>
            <person name="Whitworth D.E."/>
        </authorList>
    </citation>
    <scope>NUCLEOTIDE SEQUENCE [LARGE SCALE GENOMIC DNA]</scope>
    <source>
        <strain evidence="4">CA054A</strain>
    </source>
</reference>
<proteinExistence type="predicted"/>
<dbReference type="OrthoDB" id="5383378at2"/>
<comment type="caution">
    <text evidence="3">The sequence shown here is derived from an EMBL/GenBank/DDBJ whole genome shotgun (WGS) entry which is preliminary data.</text>
</comment>
<dbReference type="EMBL" id="RAVZ01000375">
    <property type="protein sequence ID" value="RKG74293.1"/>
    <property type="molecule type" value="Genomic_DNA"/>
</dbReference>
<organism evidence="3 4">
    <name type="scientific">Corallococcus terminator</name>
    <dbReference type="NCBI Taxonomy" id="2316733"/>
    <lineage>
        <taxon>Bacteria</taxon>
        <taxon>Pseudomonadati</taxon>
        <taxon>Myxococcota</taxon>
        <taxon>Myxococcia</taxon>
        <taxon>Myxococcales</taxon>
        <taxon>Cystobacterineae</taxon>
        <taxon>Myxococcaceae</taxon>
        <taxon>Corallococcus</taxon>
    </lineage>
</organism>
<keyword evidence="2" id="KW-0812">Transmembrane</keyword>
<protein>
    <submittedName>
        <fullName evidence="3">Uncharacterized protein</fullName>
    </submittedName>
</protein>
<evidence type="ECO:0000256" key="1">
    <source>
        <dbReference type="SAM" id="MobiDB-lite"/>
    </source>
</evidence>
<feature type="region of interest" description="Disordered" evidence="1">
    <location>
        <begin position="1"/>
        <end position="21"/>
    </location>
</feature>
<sequence length="128" mass="14312">MEPMRNDGTPTDDGDGGEDNIFAKELTPAPDRWVRRGTWIGIVLLVLVGVFLWLQGGENRALNAMSPSQRQALFRETRDEFEELCLPDGGGTRFPRKCGQLADFLKNFSECDAACQGEIEPFRGHPTR</sequence>